<dbReference type="InterPro" id="IPR006578">
    <property type="entry name" value="MADF-dom"/>
</dbReference>
<evidence type="ECO:0000256" key="1">
    <source>
        <dbReference type="SAM" id="MobiDB-lite"/>
    </source>
</evidence>
<evidence type="ECO:0000259" key="2">
    <source>
        <dbReference type="Pfam" id="PF10545"/>
    </source>
</evidence>
<proteinExistence type="predicted"/>
<feature type="region of interest" description="Disordered" evidence="1">
    <location>
        <begin position="153"/>
        <end position="182"/>
    </location>
</feature>
<dbReference type="Proteomes" id="UP001549921">
    <property type="component" value="Unassembled WGS sequence"/>
</dbReference>
<evidence type="ECO:0000313" key="4">
    <source>
        <dbReference type="Proteomes" id="UP001549921"/>
    </source>
</evidence>
<comment type="caution">
    <text evidence="3">The sequence shown here is derived from an EMBL/GenBank/DDBJ whole genome shotgun (WGS) entry which is preliminary data.</text>
</comment>
<protein>
    <recommendedName>
        <fullName evidence="2">MADF domain-containing protein</fullName>
    </recommendedName>
</protein>
<organism evidence="3 4">
    <name type="scientific">Loxostege sticticalis</name>
    <name type="common">Beet webworm moth</name>
    <dbReference type="NCBI Taxonomy" id="481309"/>
    <lineage>
        <taxon>Eukaryota</taxon>
        <taxon>Metazoa</taxon>
        <taxon>Ecdysozoa</taxon>
        <taxon>Arthropoda</taxon>
        <taxon>Hexapoda</taxon>
        <taxon>Insecta</taxon>
        <taxon>Pterygota</taxon>
        <taxon>Neoptera</taxon>
        <taxon>Endopterygota</taxon>
        <taxon>Lepidoptera</taxon>
        <taxon>Glossata</taxon>
        <taxon>Ditrysia</taxon>
        <taxon>Pyraloidea</taxon>
        <taxon>Crambidae</taxon>
        <taxon>Pyraustinae</taxon>
        <taxon>Loxostege</taxon>
    </lineage>
</organism>
<dbReference type="AlphaFoldDB" id="A0ABD0TRE0"/>
<accession>A0ABD0TRE0</accession>
<name>A0ABD0TRE0_LOXSC</name>
<reference evidence="3 4" key="1">
    <citation type="submission" date="2024-06" db="EMBL/GenBank/DDBJ databases">
        <title>A chromosome-level genome assembly of beet webworm, Loxostege sticticalis.</title>
        <authorList>
            <person name="Zhang Y."/>
        </authorList>
    </citation>
    <scope>NUCLEOTIDE SEQUENCE [LARGE SCALE GENOMIC DNA]</scope>
    <source>
        <strain evidence="3">AQ028</strain>
        <tissue evidence="3">Male pupae</tissue>
    </source>
</reference>
<evidence type="ECO:0000313" key="3">
    <source>
        <dbReference type="EMBL" id="KAL0851908.1"/>
    </source>
</evidence>
<gene>
    <name evidence="3" type="ORF">ABMA28_000196</name>
</gene>
<dbReference type="EMBL" id="JBEDNZ010000001">
    <property type="protein sequence ID" value="KAL0851908.1"/>
    <property type="molecule type" value="Genomic_DNA"/>
</dbReference>
<feature type="domain" description="MADF" evidence="2">
    <location>
        <begin position="9"/>
        <end position="55"/>
    </location>
</feature>
<dbReference type="Pfam" id="PF10545">
    <property type="entry name" value="MADF_DNA_bdg"/>
    <property type="match status" value="1"/>
</dbReference>
<sequence length="182" mass="21162">MSDVDLHLFISLVQEHPCLWDTSDENYRQFIKQEAWKSVCEIIYANYSKKDVREKSKLVDIKAIIINSKIKEYHMNKQLQFLIKGILPSLKTLNDHQTLIFQSLRPSIQENTPHGYTQGYQQGYSTHRYHNKSELVSYLNFAVPRSAHVRASSNQECEINSPLPLDETSASYGTQDEEFDFS</sequence>